<dbReference type="OrthoDB" id="3247165at2759"/>
<gene>
    <name evidence="1" type="ORF">K435DRAFT_557678</name>
</gene>
<accession>A0A4S8M1C6</accession>
<keyword evidence="2" id="KW-1185">Reference proteome</keyword>
<proteinExistence type="predicted"/>
<organism evidence="1 2">
    <name type="scientific">Dendrothele bispora (strain CBS 962.96)</name>
    <dbReference type="NCBI Taxonomy" id="1314807"/>
    <lineage>
        <taxon>Eukaryota</taxon>
        <taxon>Fungi</taxon>
        <taxon>Dikarya</taxon>
        <taxon>Basidiomycota</taxon>
        <taxon>Agaricomycotina</taxon>
        <taxon>Agaricomycetes</taxon>
        <taxon>Agaricomycetidae</taxon>
        <taxon>Agaricales</taxon>
        <taxon>Agaricales incertae sedis</taxon>
        <taxon>Dendrothele</taxon>
    </lineage>
</organism>
<sequence>LGMPIMIKNNEATELCITNGQECHVHGWKSLTDEVGREYLDILYVKLHKPARDIKICGLPENVVPLPSNAVPITGRMPSGEIYNITRKQVQVIQNFAMTEFNSQGRTRDYNLCSLAQARNHQNIYTALSRSSTHHGTVIMEPLSQSTIQKITCGLTGFLQQEFRELEILDEITRLRFEKQLPEDFQGITRADCLTQYFKWKGEQFLPKNVPIQLVWSATNPIESTENLNKVFEKHKRQTNKTKNSSSVYQLVDSDSYIVAPGTTEVQHRAQKHKLDNDQDNDKRHFKMRKLYLHKGQHGPIGLIWDDKNYSCAYDSLMYILGGIWSYNPMFWTNVWHNQNQFLNTFAVGLSKLSEGNESFEELRNEIRQKLHKRSKKDFPLGQSGVAIDKLANALLECNNVISSNISLCPVCGENTTEGIMSMVLNTGHMKGTVNSIIKKLQTDSSGRCNTCNQTVHRMSLFNIPPSLIADPPNLVTPKKSVRLLCTDLVTINLHLRGIVYWINGNHFVARAVTPDQHVWLNDGMVHGRQSHYEGKMTEFKSKDL</sequence>
<feature type="non-terminal residue" evidence="1">
    <location>
        <position position="1"/>
    </location>
</feature>
<reference evidence="1 2" key="1">
    <citation type="journal article" date="2019" name="Nat. Ecol. Evol.">
        <title>Megaphylogeny resolves global patterns of mushroom evolution.</title>
        <authorList>
            <person name="Varga T."/>
            <person name="Krizsan K."/>
            <person name="Foldi C."/>
            <person name="Dima B."/>
            <person name="Sanchez-Garcia M."/>
            <person name="Sanchez-Ramirez S."/>
            <person name="Szollosi G.J."/>
            <person name="Szarkandi J.G."/>
            <person name="Papp V."/>
            <person name="Albert L."/>
            <person name="Andreopoulos W."/>
            <person name="Angelini C."/>
            <person name="Antonin V."/>
            <person name="Barry K.W."/>
            <person name="Bougher N.L."/>
            <person name="Buchanan P."/>
            <person name="Buyck B."/>
            <person name="Bense V."/>
            <person name="Catcheside P."/>
            <person name="Chovatia M."/>
            <person name="Cooper J."/>
            <person name="Damon W."/>
            <person name="Desjardin D."/>
            <person name="Finy P."/>
            <person name="Geml J."/>
            <person name="Haridas S."/>
            <person name="Hughes K."/>
            <person name="Justo A."/>
            <person name="Karasinski D."/>
            <person name="Kautmanova I."/>
            <person name="Kiss B."/>
            <person name="Kocsube S."/>
            <person name="Kotiranta H."/>
            <person name="LaButti K.M."/>
            <person name="Lechner B.E."/>
            <person name="Liimatainen K."/>
            <person name="Lipzen A."/>
            <person name="Lukacs Z."/>
            <person name="Mihaltcheva S."/>
            <person name="Morgado L.N."/>
            <person name="Niskanen T."/>
            <person name="Noordeloos M.E."/>
            <person name="Ohm R.A."/>
            <person name="Ortiz-Santana B."/>
            <person name="Ovrebo C."/>
            <person name="Racz N."/>
            <person name="Riley R."/>
            <person name="Savchenko A."/>
            <person name="Shiryaev A."/>
            <person name="Soop K."/>
            <person name="Spirin V."/>
            <person name="Szebenyi C."/>
            <person name="Tomsovsky M."/>
            <person name="Tulloss R.E."/>
            <person name="Uehling J."/>
            <person name="Grigoriev I.V."/>
            <person name="Vagvolgyi C."/>
            <person name="Papp T."/>
            <person name="Martin F.M."/>
            <person name="Miettinen O."/>
            <person name="Hibbett D.S."/>
            <person name="Nagy L.G."/>
        </authorList>
    </citation>
    <scope>NUCLEOTIDE SEQUENCE [LARGE SCALE GENOMIC DNA]</scope>
    <source>
        <strain evidence="1 2">CBS 962.96</strain>
    </source>
</reference>
<dbReference type="EMBL" id="ML179190">
    <property type="protein sequence ID" value="THU95872.1"/>
    <property type="molecule type" value="Genomic_DNA"/>
</dbReference>
<dbReference type="Proteomes" id="UP000297245">
    <property type="component" value="Unassembled WGS sequence"/>
</dbReference>
<evidence type="ECO:0000313" key="2">
    <source>
        <dbReference type="Proteomes" id="UP000297245"/>
    </source>
</evidence>
<evidence type="ECO:0000313" key="1">
    <source>
        <dbReference type="EMBL" id="THU95872.1"/>
    </source>
</evidence>
<protein>
    <submittedName>
        <fullName evidence="1">Uncharacterized protein</fullName>
    </submittedName>
</protein>
<dbReference type="AlphaFoldDB" id="A0A4S8M1C6"/>
<name>A0A4S8M1C6_DENBC</name>
<feature type="non-terminal residue" evidence="1">
    <location>
        <position position="545"/>
    </location>
</feature>